<gene>
    <name evidence="1" type="ORF">ICHIAU1_21480</name>
</gene>
<sequence length="162" mass="18282">MNLILWRHAEAIDLGTPVTPGCKRDLERKLTDRGLIQAADTARWLRKHVKRDYRVICSPALRALQTAKAFSDTPEIIEALCPLADASHVLGAINWPQGKDVIVVGHQPWIGRIASLLLSGHEQDWSVKKSSIWWLSHRLRKQESHEKAQTVLRLVLPPDLIG</sequence>
<dbReference type="RefSeq" id="WP_162049465.1">
    <property type="nucleotide sequence ID" value="NZ_AP019011.1"/>
</dbReference>
<proteinExistence type="predicted"/>
<name>A0A679IDI1_9RHOO</name>
<dbReference type="InterPro" id="IPR029033">
    <property type="entry name" value="His_PPase_superfam"/>
</dbReference>
<evidence type="ECO:0000313" key="2">
    <source>
        <dbReference type="Proteomes" id="UP000463961"/>
    </source>
</evidence>
<organism evidence="1 2">
    <name type="scientific">Fluviibacter phosphoraccumulans</name>
    <dbReference type="NCBI Taxonomy" id="1751046"/>
    <lineage>
        <taxon>Bacteria</taxon>
        <taxon>Pseudomonadati</taxon>
        <taxon>Pseudomonadota</taxon>
        <taxon>Betaproteobacteria</taxon>
        <taxon>Rhodocyclales</taxon>
        <taxon>Fluviibacteraceae</taxon>
        <taxon>Fluviibacter</taxon>
    </lineage>
</organism>
<accession>A0A679IDI1</accession>
<evidence type="ECO:0000313" key="1">
    <source>
        <dbReference type="EMBL" id="BBU69865.1"/>
    </source>
</evidence>
<dbReference type="Pfam" id="PF00300">
    <property type="entry name" value="His_Phos_1"/>
    <property type="match status" value="1"/>
</dbReference>
<dbReference type="SUPFAM" id="SSF53254">
    <property type="entry name" value="Phosphoglycerate mutase-like"/>
    <property type="match status" value="1"/>
</dbReference>
<protein>
    <submittedName>
        <fullName evidence="1">Histidine phosphatase family protein</fullName>
    </submittedName>
</protein>
<keyword evidence="2" id="KW-1185">Reference proteome</keyword>
<dbReference type="InterPro" id="IPR013078">
    <property type="entry name" value="His_Pase_superF_clade-1"/>
</dbReference>
<reference evidence="2" key="1">
    <citation type="submission" date="2020-01" db="EMBL/GenBank/DDBJ databases">
        <title>Phosphoaccumulans saitamaens gen. nov., sp. nov., a polyphosphate accumulating bacterium isolated from surface river water.</title>
        <authorList>
            <person name="Watanabe K."/>
            <person name="Suda W."/>
        </authorList>
    </citation>
    <scope>NUCLEOTIDE SEQUENCE [LARGE SCALE GENOMIC DNA]</scope>
    <source>
        <strain evidence="2">ICHIAU1</strain>
    </source>
</reference>
<dbReference type="OrthoDB" id="9814783at2"/>
<dbReference type="SMART" id="SM00855">
    <property type="entry name" value="PGAM"/>
    <property type="match status" value="1"/>
</dbReference>
<dbReference type="CDD" id="cd07067">
    <property type="entry name" value="HP_PGM_like"/>
    <property type="match status" value="1"/>
</dbReference>
<dbReference type="AlphaFoldDB" id="A0A679IDI1"/>
<dbReference type="Proteomes" id="UP000463961">
    <property type="component" value="Chromosome"/>
</dbReference>
<dbReference type="Gene3D" id="3.40.50.1240">
    <property type="entry name" value="Phosphoglycerate mutase-like"/>
    <property type="match status" value="1"/>
</dbReference>
<dbReference type="EMBL" id="AP022345">
    <property type="protein sequence ID" value="BBU69865.1"/>
    <property type="molecule type" value="Genomic_DNA"/>
</dbReference>